<dbReference type="Gene3D" id="4.10.320.10">
    <property type="entry name" value="E3-binding domain"/>
    <property type="match status" value="1"/>
</dbReference>
<dbReference type="Gene3D" id="3.30.559.10">
    <property type="entry name" value="Chloramphenicol acetyltransferase-like domain"/>
    <property type="match status" value="1"/>
</dbReference>
<evidence type="ECO:0000313" key="4">
    <source>
        <dbReference type="EMBL" id="GAG03061.1"/>
    </source>
</evidence>
<dbReference type="SUPFAM" id="SSF47005">
    <property type="entry name" value="Peripheral subunit-binding domain of 2-oxo acid dehydrogenase complex"/>
    <property type="match status" value="1"/>
</dbReference>
<evidence type="ECO:0000259" key="3">
    <source>
        <dbReference type="PROSITE" id="PS51826"/>
    </source>
</evidence>
<feature type="region of interest" description="Disordered" evidence="2">
    <location>
        <begin position="32"/>
        <end position="114"/>
    </location>
</feature>
<feature type="non-terminal residue" evidence="4">
    <location>
        <position position="1"/>
    </location>
</feature>
<dbReference type="GO" id="GO:0016746">
    <property type="term" value="F:acyltransferase activity"/>
    <property type="evidence" value="ECO:0007669"/>
    <property type="project" value="InterPro"/>
</dbReference>
<dbReference type="GO" id="GO:0045254">
    <property type="term" value="C:pyruvate dehydrogenase complex"/>
    <property type="evidence" value="ECO:0007669"/>
    <property type="project" value="InterPro"/>
</dbReference>
<dbReference type="AlphaFoldDB" id="X0VR89"/>
<dbReference type="InterPro" id="IPR001078">
    <property type="entry name" value="2-oxoacid_DH_actylTfrase"/>
</dbReference>
<evidence type="ECO:0000256" key="1">
    <source>
        <dbReference type="ARBA" id="ARBA00007317"/>
    </source>
</evidence>
<feature type="non-terminal residue" evidence="4">
    <location>
        <position position="264"/>
    </location>
</feature>
<dbReference type="InterPro" id="IPR004167">
    <property type="entry name" value="PSBD"/>
</dbReference>
<dbReference type="SUPFAM" id="SSF52777">
    <property type="entry name" value="CoA-dependent acyltransferases"/>
    <property type="match status" value="1"/>
</dbReference>
<feature type="compositionally biased region" description="Basic and acidic residues" evidence="2">
    <location>
        <begin position="52"/>
        <end position="66"/>
    </location>
</feature>
<dbReference type="Pfam" id="PF00198">
    <property type="entry name" value="2-oxoacid_dh"/>
    <property type="match status" value="1"/>
</dbReference>
<name>X0VR89_9ZZZZ</name>
<gene>
    <name evidence="4" type="ORF">S01H1_45826</name>
</gene>
<dbReference type="PANTHER" id="PTHR23151:SF90">
    <property type="entry name" value="DIHYDROLIPOYLLYSINE-RESIDUE ACETYLTRANSFERASE COMPONENT OF PYRUVATE DEHYDROGENASE COMPLEX, MITOCHONDRIAL-RELATED"/>
    <property type="match status" value="1"/>
</dbReference>
<accession>X0VR89</accession>
<dbReference type="PROSITE" id="PS51826">
    <property type="entry name" value="PSBD"/>
    <property type="match status" value="1"/>
</dbReference>
<dbReference type="InterPro" id="IPR045257">
    <property type="entry name" value="E2/Pdx1"/>
</dbReference>
<proteinExistence type="inferred from homology"/>
<reference evidence="4" key="1">
    <citation type="journal article" date="2014" name="Front. Microbiol.">
        <title>High frequency of phylogenetically diverse reductive dehalogenase-homologous genes in deep subseafloor sedimentary metagenomes.</title>
        <authorList>
            <person name="Kawai M."/>
            <person name="Futagami T."/>
            <person name="Toyoda A."/>
            <person name="Takaki Y."/>
            <person name="Nishi S."/>
            <person name="Hori S."/>
            <person name="Arai W."/>
            <person name="Tsubouchi T."/>
            <person name="Morono Y."/>
            <person name="Uchiyama I."/>
            <person name="Ito T."/>
            <person name="Fujiyama A."/>
            <person name="Inagaki F."/>
            <person name="Takami H."/>
        </authorList>
    </citation>
    <scope>NUCLEOTIDE SEQUENCE</scope>
    <source>
        <strain evidence="4">Expedition CK06-06</strain>
    </source>
</reference>
<dbReference type="Pfam" id="PF02817">
    <property type="entry name" value="E3_binding"/>
    <property type="match status" value="1"/>
</dbReference>
<dbReference type="InterPro" id="IPR023213">
    <property type="entry name" value="CAT-like_dom_sf"/>
</dbReference>
<dbReference type="PANTHER" id="PTHR23151">
    <property type="entry name" value="DIHYDROLIPOAMIDE ACETYL/SUCCINYL-TRANSFERASE-RELATED"/>
    <property type="match status" value="1"/>
</dbReference>
<comment type="similarity">
    <text evidence="1">Belongs to the 2-oxoacid dehydrogenase family.</text>
</comment>
<comment type="caution">
    <text evidence="4">The sequence shown here is derived from an EMBL/GenBank/DDBJ whole genome shotgun (WGS) entry which is preliminary data.</text>
</comment>
<dbReference type="GO" id="GO:0006086">
    <property type="term" value="P:pyruvate decarboxylation to acetyl-CoA"/>
    <property type="evidence" value="ECO:0007669"/>
    <property type="project" value="InterPro"/>
</dbReference>
<evidence type="ECO:0000256" key="2">
    <source>
        <dbReference type="SAM" id="MobiDB-lite"/>
    </source>
</evidence>
<feature type="domain" description="Peripheral subunit-binding (PSBD)" evidence="3">
    <location>
        <begin position="110"/>
        <end position="147"/>
    </location>
</feature>
<protein>
    <recommendedName>
        <fullName evidence="3">Peripheral subunit-binding (PSBD) domain-containing protein</fullName>
    </recommendedName>
</protein>
<dbReference type="EMBL" id="BARS01029310">
    <property type="protein sequence ID" value="GAG03061.1"/>
    <property type="molecule type" value="Genomic_DNA"/>
</dbReference>
<dbReference type="InterPro" id="IPR036625">
    <property type="entry name" value="E3-bd_dom_sf"/>
</dbReference>
<sequence>HSALDGGFLRKILVAEGGSARVNQPIAIFTESADESIEGYQPEGEAPPEAPTEPKEESNEAPKEEAPQSDNQAAPPPATGGMQEPAFTPAPPLEGTAFTETTKPIHGRIPASPLARKIAKEKGLDLTSIKGTGPHGRIMSRDLETGQPASVVSFAEKPRPTTAPGSYIEEPLTPMRKAIGKRLQESKTFIPHFYVTQEVNAQPMIATREQFKAGGMKVTFNDLVVRATALALRQHPEINSGFNTVNQTLIRFQTIDISIGVSLP</sequence>
<organism evidence="4">
    <name type="scientific">marine sediment metagenome</name>
    <dbReference type="NCBI Taxonomy" id="412755"/>
    <lineage>
        <taxon>unclassified sequences</taxon>
        <taxon>metagenomes</taxon>
        <taxon>ecological metagenomes</taxon>
    </lineage>
</organism>